<reference evidence="8" key="2">
    <citation type="submission" date="2019-02" db="EMBL/GenBank/DDBJ databases">
        <authorList>
            <person name="Chen S.-C."/>
            <person name="Chien H.-H."/>
            <person name="Lai M.-C."/>
        </authorList>
    </citation>
    <scope>NUCLEOTIDE SEQUENCE</scope>
    <source>
        <strain evidence="8">N2F9704</strain>
    </source>
</reference>
<organism evidence="8 9">
    <name type="scientific">Methanofollis aquaemaris</name>
    <dbReference type="NCBI Taxonomy" id="126734"/>
    <lineage>
        <taxon>Archaea</taxon>
        <taxon>Methanobacteriati</taxon>
        <taxon>Methanobacteriota</taxon>
        <taxon>Stenosarchaea group</taxon>
        <taxon>Methanomicrobia</taxon>
        <taxon>Methanomicrobiales</taxon>
        <taxon>Methanomicrobiaceae</taxon>
        <taxon>Methanofollis</taxon>
    </lineage>
</organism>
<evidence type="ECO:0000256" key="4">
    <source>
        <dbReference type="ARBA" id="ARBA00022989"/>
    </source>
</evidence>
<keyword evidence="2" id="KW-1003">Cell membrane</keyword>
<dbReference type="AlphaFoldDB" id="A0A8A3S401"/>
<dbReference type="GO" id="GO:0005886">
    <property type="term" value="C:plasma membrane"/>
    <property type="evidence" value="ECO:0007669"/>
    <property type="project" value="UniProtKB-SubCell"/>
</dbReference>
<evidence type="ECO:0000256" key="6">
    <source>
        <dbReference type="SAM" id="Phobius"/>
    </source>
</evidence>
<evidence type="ECO:0000256" key="1">
    <source>
        <dbReference type="ARBA" id="ARBA00004236"/>
    </source>
</evidence>
<feature type="transmembrane region" description="Helical" evidence="6">
    <location>
        <begin position="7"/>
        <end position="27"/>
    </location>
</feature>
<dbReference type="KEGG" id="maqe:RJ40_03585"/>
<evidence type="ECO:0000256" key="5">
    <source>
        <dbReference type="ARBA" id="ARBA00023136"/>
    </source>
</evidence>
<dbReference type="Proteomes" id="UP001042704">
    <property type="component" value="Chromosome"/>
</dbReference>
<dbReference type="EMBL" id="CP036172">
    <property type="protein sequence ID" value="QSZ66643.1"/>
    <property type="molecule type" value="Genomic_DNA"/>
</dbReference>
<evidence type="ECO:0000256" key="3">
    <source>
        <dbReference type="ARBA" id="ARBA00022692"/>
    </source>
</evidence>
<evidence type="ECO:0000313" key="8">
    <source>
        <dbReference type="EMBL" id="QSZ66643.1"/>
    </source>
</evidence>
<feature type="transmembrane region" description="Helical" evidence="6">
    <location>
        <begin position="86"/>
        <end position="107"/>
    </location>
</feature>
<protein>
    <submittedName>
        <fullName evidence="8">Cobalamin biosynthesis protein CbiN</fullName>
    </submittedName>
</protein>
<gene>
    <name evidence="8" type="ORF">RJ40_03585</name>
</gene>
<keyword evidence="4 6" id="KW-1133">Transmembrane helix</keyword>
<evidence type="ECO:0000256" key="2">
    <source>
        <dbReference type="ARBA" id="ARBA00022475"/>
    </source>
</evidence>
<feature type="domain" description="PDGLE" evidence="7">
    <location>
        <begin position="6"/>
        <end position="107"/>
    </location>
</feature>
<dbReference type="Pfam" id="PF13190">
    <property type="entry name" value="PDGLE"/>
    <property type="match status" value="1"/>
</dbReference>
<comment type="subcellular location">
    <subcellularLocation>
        <location evidence="1">Cell membrane</location>
    </subcellularLocation>
</comment>
<reference evidence="8" key="1">
    <citation type="journal article" date="2001" name="Int. J. Syst. Evol. Microbiol.">
        <title>Methanofollis aquaemaris sp. nov., a methanogen isolated from an aquaculture fish pond.</title>
        <authorList>
            <person name="Lai M.C."/>
            <person name="Chen S.C."/>
        </authorList>
    </citation>
    <scope>NUCLEOTIDE SEQUENCE</scope>
    <source>
        <strain evidence="8">N2F9704</strain>
    </source>
</reference>
<evidence type="ECO:0000259" key="7">
    <source>
        <dbReference type="Pfam" id="PF13190"/>
    </source>
</evidence>
<keyword evidence="5 6" id="KW-0472">Membrane</keyword>
<sequence length="112" mass="11496">MMETNQFVAIGLVVAILIGVTAVFFAAGDPDGLESTAIVVQGEKDLFGPTPEDADAEAVGHEGGFEYEAPMPDYSMGEEGGKMGEVIAVVVGIILALLIVFGVGKAVTASKH</sequence>
<keyword evidence="3 6" id="KW-0812">Transmembrane</keyword>
<accession>A0A8A3S401</accession>
<name>A0A8A3S401_9EURY</name>
<dbReference type="InterPro" id="IPR025937">
    <property type="entry name" value="PDGLE_dom"/>
</dbReference>
<proteinExistence type="predicted"/>
<keyword evidence="9" id="KW-1185">Reference proteome</keyword>
<evidence type="ECO:0000313" key="9">
    <source>
        <dbReference type="Proteomes" id="UP001042704"/>
    </source>
</evidence>